<keyword evidence="3" id="KW-1185">Reference proteome</keyword>
<dbReference type="EMBL" id="QQAY01000025">
    <property type="protein sequence ID" value="RDI36897.1"/>
    <property type="molecule type" value="Genomic_DNA"/>
</dbReference>
<proteinExistence type="predicted"/>
<dbReference type="Proteomes" id="UP000255326">
    <property type="component" value="Unassembled WGS sequence"/>
</dbReference>
<reference evidence="2 3" key="1">
    <citation type="submission" date="2018-07" db="EMBL/GenBank/DDBJ databases">
        <title>Genomic Encyclopedia of Type Strains, Phase IV (KMG-IV): sequencing the most valuable type-strain genomes for metagenomic binning, comparative biology and taxonomic classification.</title>
        <authorList>
            <person name="Goeker M."/>
        </authorList>
    </citation>
    <scope>NUCLEOTIDE SEQUENCE [LARGE SCALE GENOMIC DNA]</scope>
    <source>
        <strain evidence="2 3">DSM 25281</strain>
    </source>
</reference>
<name>A0A370FZ42_9BACI</name>
<feature type="transmembrane region" description="Helical" evidence="1">
    <location>
        <begin position="46"/>
        <end position="69"/>
    </location>
</feature>
<accession>A0A370FZ42</accession>
<evidence type="ECO:0000313" key="2">
    <source>
        <dbReference type="EMBL" id="RDI36897.1"/>
    </source>
</evidence>
<evidence type="ECO:0008006" key="4">
    <source>
        <dbReference type="Google" id="ProtNLM"/>
    </source>
</evidence>
<keyword evidence="1" id="KW-0812">Transmembrane</keyword>
<comment type="caution">
    <text evidence="2">The sequence shown here is derived from an EMBL/GenBank/DDBJ whole genome shotgun (WGS) entry which is preliminary data.</text>
</comment>
<keyword evidence="1" id="KW-1133">Transmembrane helix</keyword>
<dbReference type="OrthoDB" id="2802058at2"/>
<dbReference type="Gene3D" id="1.10.3950.10">
    <property type="entry name" value="putative ecf-type sigma factor negative effector from bacillus cereus"/>
    <property type="match status" value="1"/>
</dbReference>
<keyword evidence="1" id="KW-0472">Membrane</keyword>
<evidence type="ECO:0000313" key="3">
    <source>
        <dbReference type="Proteomes" id="UP000255326"/>
    </source>
</evidence>
<gene>
    <name evidence="2" type="ORF">DFR59_12522</name>
</gene>
<dbReference type="InterPro" id="IPR038267">
    <property type="entry name" value="ECF_sigma_eff"/>
</dbReference>
<dbReference type="RefSeq" id="WP_114747291.1">
    <property type="nucleotide sequence ID" value="NZ_QQAY01000025.1"/>
</dbReference>
<dbReference type="AlphaFoldDB" id="A0A370FZ42"/>
<organism evidence="2 3">
    <name type="scientific">Falsibacillus pallidus</name>
    <dbReference type="NCBI Taxonomy" id="493781"/>
    <lineage>
        <taxon>Bacteria</taxon>
        <taxon>Bacillati</taxon>
        <taxon>Bacillota</taxon>
        <taxon>Bacilli</taxon>
        <taxon>Bacillales</taxon>
        <taxon>Bacillaceae</taxon>
        <taxon>Falsibacillus</taxon>
    </lineage>
</organism>
<sequence length="314" mass="35711">MNNRIKSEIEKIEIPKELHERAIRGVKKAKQEMEPPKKQNNLAKKVLLASAASVMIIGSSWAFGSSYIVDAGESLITKIFGSEQELKQVVPEATKEDMGKLEAHFQMAKKTLSPEEFKQYSNLKNETLDLEKKMSVKDGDSIRLNPELLSADEQKKYDEIQEKLIPLEDKVYAATKFSFEDSKKIADFPVVKPTYIPEGYKLVSEEGKTTDSHPDQDPMVKIKYQKGEFGIYIKQLPLTLESELPHAGWYAEDYDTYTVDGYTINHNHPSDTNVQRMMMKVPAANGQKGYYIVMIGDLVSKEDMQKMLLSMVEK</sequence>
<protein>
    <recommendedName>
        <fullName evidence="4">DUF4367 domain-containing protein</fullName>
    </recommendedName>
</protein>
<evidence type="ECO:0000256" key="1">
    <source>
        <dbReference type="SAM" id="Phobius"/>
    </source>
</evidence>